<comment type="similarity">
    <text evidence="3 9">Belongs to the SRP72 family.</text>
</comment>
<dbReference type="InterPro" id="IPR031545">
    <property type="entry name" value="SRP72_TPR-like"/>
</dbReference>
<comment type="subcellular location">
    <subcellularLocation>
        <location evidence="2 9">Cytoplasm</location>
    </subcellularLocation>
    <subcellularLocation>
        <location evidence="1">Endoplasmic reticulum</location>
    </subcellularLocation>
</comment>
<evidence type="ECO:0000256" key="1">
    <source>
        <dbReference type="ARBA" id="ARBA00004240"/>
    </source>
</evidence>
<dbReference type="InterPro" id="IPR026270">
    <property type="entry name" value="SRP72"/>
</dbReference>
<evidence type="ECO:0000256" key="4">
    <source>
        <dbReference type="ARBA" id="ARBA00018350"/>
    </source>
</evidence>
<evidence type="ECO:0000256" key="3">
    <source>
        <dbReference type="ARBA" id="ARBA00007676"/>
    </source>
</evidence>
<dbReference type="GO" id="GO:0043022">
    <property type="term" value="F:ribosome binding"/>
    <property type="evidence" value="ECO:0007669"/>
    <property type="project" value="TreeGrafter"/>
</dbReference>
<accession>A0A1X2GQL4</accession>
<comment type="caution">
    <text evidence="13">The sequence shown here is derived from an EMBL/GenBank/DDBJ whole genome shotgun (WGS) entry which is preliminary data.</text>
</comment>
<feature type="region of interest" description="Disordered" evidence="11">
    <location>
        <begin position="536"/>
        <end position="652"/>
    </location>
</feature>
<sequence length="652" mass="72789">MATKEQQIETLYKELAQSSADYDDEKSLKLCDDLIKLGQDTLALQCKVITLIRLDRYHDALQLIARKFRDSSIDFSFEKLYCYYRTSQWQQAFDLLATVKQTHANDQAVLFLEAQLYYSQDKYQEALDVYGKLIQQVDPQDPIYEEVKANILAAKSGLAQTQPVSMDEPMVNQPSYELSYNMASLLLAQGDYEQAIDFLIAAREQCTERLREQGVSQGEIDEELAIMTTQLAYAYQIQGQVDRAKETYQDIVASKVHNVAVNAVVANNLVSLQGTKDLFDSAKKLKTASAKDADAKLQKYQKRIVRMNDALLQMHMNKHANCKDMVQSLLDQYPDMDDLYVLMAAVTHQQTQKYDTAIAELKAHGERHPTSLAVVFATIQLELLAAQAHQALQTLEAYLEGQPDKQYRAGIVALRVWLYEHTGQADRAMQVLETASNHWQSSSDEHPPTSILKQTAQFKLKTGRFAEATRDFEKLVKADPTDAQALAGLIAAYAETQPDKAKQYSDALPPIVPATALDVDALETVVPGVKKGYVKKSSDKQVAKQVAKKKKRAPLLPKEYDASNQPDPERWLPKQERSDYKPKKGSKKSGSQGVALEGGGIGLTGSARIAGAAPQDIPAEPPMEVQEEKKPAPAKSNQKNKKAAKKKGKNKW</sequence>
<organism evidence="13 14">
    <name type="scientific">Hesseltinella vesiculosa</name>
    <dbReference type="NCBI Taxonomy" id="101127"/>
    <lineage>
        <taxon>Eukaryota</taxon>
        <taxon>Fungi</taxon>
        <taxon>Fungi incertae sedis</taxon>
        <taxon>Mucoromycota</taxon>
        <taxon>Mucoromycotina</taxon>
        <taxon>Mucoromycetes</taxon>
        <taxon>Mucorales</taxon>
        <taxon>Cunninghamellaceae</taxon>
        <taxon>Hesseltinella</taxon>
    </lineage>
</organism>
<dbReference type="Proteomes" id="UP000242146">
    <property type="component" value="Unassembled WGS sequence"/>
</dbReference>
<dbReference type="GO" id="GO:0005786">
    <property type="term" value="C:signal recognition particle, endoplasmic reticulum targeting"/>
    <property type="evidence" value="ECO:0007669"/>
    <property type="project" value="UniProtKB-UniRule"/>
</dbReference>
<dbReference type="GO" id="GO:0006614">
    <property type="term" value="P:SRP-dependent cotranslational protein targeting to membrane"/>
    <property type="evidence" value="ECO:0007669"/>
    <property type="project" value="UniProtKB-UniRule"/>
</dbReference>
<protein>
    <recommendedName>
        <fullName evidence="4 9">Signal recognition particle subunit SRP72</fullName>
    </recommendedName>
</protein>
<gene>
    <name evidence="13" type="ORF">DM01DRAFT_1333615</name>
</gene>
<dbReference type="InterPro" id="IPR013699">
    <property type="entry name" value="Signal_recog_part_SRP72_RNA-bd"/>
</dbReference>
<dbReference type="SUPFAM" id="SSF48452">
    <property type="entry name" value="TPR-like"/>
    <property type="match status" value="4"/>
</dbReference>
<dbReference type="PROSITE" id="PS50005">
    <property type="entry name" value="TPR"/>
    <property type="match status" value="1"/>
</dbReference>
<feature type="domain" description="Signal recognition particle SRP72 subunit RNA-binding" evidence="12">
    <location>
        <begin position="537"/>
        <end position="582"/>
    </location>
</feature>
<dbReference type="STRING" id="101127.A0A1X2GQL4"/>
<evidence type="ECO:0000256" key="2">
    <source>
        <dbReference type="ARBA" id="ARBA00004496"/>
    </source>
</evidence>
<evidence type="ECO:0000256" key="9">
    <source>
        <dbReference type="PIRNR" id="PIRNR038922"/>
    </source>
</evidence>
<dbReference type="Gene3D" id="1.25.40.10">
    <property type="entry name" value="Tetratricopeptide repeat domain"/>
    <property type="match status" value="3"/>
</dbReference>
<dbReference type="PANTHER" id="PTHR14094:SF9">
    <property type="entry name" value="SIGNAL RECOGNITION PARTICLE SUBUNIT SRP72"/>
    <property type="match status" value="1"/>
</dbReference>
<keyword evidence="6" id="KW-0256">Endoplasmic reticulum</keyword>
<dbReference type="Pfam" id="PF17004">
    <property type="entry name" value="SRP_TPR_like"/>
    <property type="match status" value="1"/>
</dbReference>
<dbReference type="InterPro" id="IPR019734">
    <property type="entry name" value="TPR_rpt"/>
</dbReference>
<keyword evidence="8 9" id="KW-0687">Ribonucleoprotein</keyword>
<dbReference type="OrthoDB" id="5421607at2759"/>
<dbReference type="InterPro" id="IPR011990">
    <property type="entry name" value="TPR-like_helical_dom_sf"/>
</dbReference>
<evidence type="ECO:0000313" key="13">
    <source>
        <dbReference type="EMBL" id="ORX59024.1"/>
    </source>
</evidence>
<evidence type="ECO:0000256" key="11">
    <source>
        <dbReference type="SAM" id="MobiDB-lite"/>
    </source>
</evidence>
<evidence type="ECO:0000313" key="14">
    <source>
        <dbReference type="Proteomes" id="UP000242146"/>
    </source>
</evidence>
<reference evidence="13 14" key="1">
    <citation type="submission" date="2016-07" db="EMBL/GenBank/DDBJ databases">
        <title>Pervasive Adenine N6-methylation of Active Genes in Fungi.</title>
        <authorList>
            <consortium name="DOE Joint Genome Institute"/>
            <person name="Mondo S.J."/>
            <person name="Dannebaum R.O."/>
            <person name="Kuo R.C."/>
            <person name="Labutti K."/>
            <person name="Haridas S."/>
            <person name="Kuo A."/>
            <person name="Salamov A."/>
            <person name="Ahrendt S.R."/>
            <person name="Lipzen A."/>
            <person name="Sullivan W."/>
            <person name="Andreopoulos W.B."/>
            <person name="Clum A."/>
            <person name="Lindquist E."/>
            <person name="Daum C."/>
            <person name="Ramamoorthy G.K."/>
            <person name="Gryganskyi A."/>
            <person name="Culley D."/>
            <person name="Magnuson J.K."/>
            <person name="James T.Y."/>
            <person name="O'Malley M.A."/>
            <person name="Stajich J.E."/>
            <person name="Spatafora J.W."/>
            <person name="Visel A."/>
            <person name="Grigoriev I.V."/>
        </authorList>
    </citation>
    <scope>NUCLEOTIDE SEQUENCE [LARGE SCALE GENOMIC DNA]</scope>
    <source>
        <strain evidence="13 14">NRRL 3301</strain>
    </source>
</reference>
<keyword evidence="5 9" id="KW-0963">Cytoplasm</keyword>
<evidence type="ECO:0000256" key="7">
    <source>
        <dbReference type="ARBA" id="ARBA00023135"/>
    </source>
</evidence>
<dbReference type="EMBL" id="MCGT01000006">
    <property type="protein sequence ID" value="ORX59024.1"/>
    <property type="molecule type" value="Genomic_DNA"/>
</dbReference>
<name>A0A1X2GQL4_9FUNG</name>
<dbReference type="PIRSF" id="PIRSF038922">
    <property type="entry name" value="SRP72"/>
    <property type="match status" value="1"/>
</dbReference>
<evidence type="ECO:0000259" key="12">
    <source>
        <dbReference type="Pfam" id="PF08492"/>
    </source>
</evidence>
<feature type="compositionally biased region" description="Basic residues" evidence="11">
    <location>
        <begin position="638"/>
        <end position="652"/>
    </location>
</feature>
<feature type="repeat" description="TPR" evidence="10">
    <location>
        <begin position="449"/>
        <end position="482"/>
    </location>
</feature>
<comment type="function">
    <text evidence="9">Component of the signal recognition particle (SRP) complex, a ribonucleoprotein complex that mediates the cotranslational targeting of secretory and membrane proteins to the endoplasmic reticulum (ER).</text>
</comment>
<keyword evidence="14" id="KW-1185">Reference proteome</keyword>
<feature type="compositionally biased region" description="Basic and acidic residues" evidence="11">
    <location>
        <begin position="567"/>
        <end position="582"/>
    </location>
</feature>
<keyword evidence="10" id="KW-0802">TPR repeat</keyword>
<evidence type="ECO:0000256" key="8">
    <source>
        <dbReference type="ARBA" id="ARBA00023274"/>
    </source>
</evidence>
<evidence type="ECO:0000256" key="6">
    <source>
        <dbReference type="ARBA" id="ARBA00022824"/>
    </source>
</evidence>
<proteinExistence type="inferred from homology"/>
<dbReference type="GO" id="GO:0005783">
    <property type="term" value="C:endoplasmic reticulum"/>
    <property type="evidence" value="ECO:0007669"/>
    <property type="project" value="UniProtKB-SubCell"/>
</dbReference>
<keyword evidence="7 9" id="KW-0733">Signal recognition particle</keyword>
<dbReference type="SMART" id="SM00028">
    <property type="entry name" value="TPR"/>
    <property type="match status" value="5"/>
</dbReference>
<dbReference type="AlphaFoldDB" id="A0A1X2GQL4"/>
<evidence type="ECO:0000256" key="10">
    <source>
        <dbReference type="PROSITE-ProRule" id="PRU00339"/>
    </source>
</evidence>
<dbReference type="Pfam" id="PF13181">
    <property type="entry name" value="TPR_8"/>
    <property type="match status" value="1"/>
</dbReference>
<dbReference type="PANTHER" id="PTHR14094">
    <property type="entry name" value="SIGNAL RECOGNITION PARTICLE 72"/>
    <property type="match status" value="1"/>
</dbReference>
<dbReference type="Pfam" id="PF08492">
    <property type="entry name" value="SRP72"/>
    <property type="match status" value="1"/>
</dbReference>
<dbReference type="GO" id="GO:0008312">
    <property type="term" value="F:7S RNA binding"/>
    <property type="evidence" value="ECO:0007669"/>
    <property type="project" value="InterPro"/>
</dbReference>
<evidence type="ECO:0000256" key="5">
    <source>
        <dbReference type="ARBA" id="ARBA00022490"/>
    </source>
</evidence>